<evidence type="ECO:0000256" key="2">
    <source>
        <dbReference type="ARBA" id="ARBA00010131"/>
    </source>
</evidence>
<dbReference type="InParanoid" id="B4N347"/>
<dbReference type="FunCoup" id="B4N347">
    <property type="interactions" value="1291"/>
</dbReference>
<evidence type="ECO:0000313" key="9">
    <source>
        <dbReference type="Proteomes" id="UP000007798"/>
    </source>
</evidence>
<sequence>MRTLLLSKSDELYLEKCAQEHKFSYGIIIGHQADLSKSIVVHLARNNEEDADLEDLTDVRLTIDDINSQALASQWLSASKMCPGSFDVIGIFVSSVRTEVANEQSDEFKNAKKLFSDVYDLLLKSNSSIGVYTTDVAQTDYVFLSYSLGDKKLLCKNYSYGNGGTFSTMEYRFVEKPFEWIQLESSYDLDDVIPIRDAARRINIEDQFQNIIVTVRKNLIASEVFLQNEIVDDTLDLQAYIKKKKPKDNKSNNKASGTTERNPTTNSGPNSARSSSATLQLGLSPNETTTTPAATDDILRASIVLPVKCQLSKPSDIKVQEFNGTLRLNGIISSRIYCSPRNSLADVKRFLRDDVLRSLITRIQVYCDGLTDPHVTNEAVYISEPPRRVFFSLPAAEVGQSSAGSSNNINTVQFSEYLFRGEAPTVVVAQAKQILDIELDPETILVDAEGLPDDSGSHDVSDQLDDGHNVMPSSMPKRELSRSLYMVGIAVALLILLASVAVHYALSDSK</sequence>
<dbReference type="GO" id="GO:0016020">
    <property type="term" value="C:membrane"/>
    <property type="evidence" value="ECO:0007669"/>
    <property type="project" value="UniProtKB-SubCell"/>
</dbReference>
<dbReference type="GO" id="GO:0008104">
    <property type="term" value="P:intracellular protein localization"/>
    <property type="evidence" value="ECO:0007669"/>
    <property type="project" value="TreeGrafter"/>
</dbReference>
<dbReference type="GO" id="GO:0012505">
    <property type="term" value="C:endomembrane system"/>
    <property type="evidence" value="ECO:0007669"/>
    <property type="project" value="TreeGrafter"/>
</dbReference>
<evidence type="ECO:0008006" key="10">
    <source>
        <dbReference type="Google" id="ProtNLM"/>
    </source>
</evidence>
<evidence type="ECO:0000256" key="3">
    <source>
        <dbReference type="ARBA" id="ARBA00022692"/>
    </source>
</evidence>
<dbReference type="Proteomes" id="UP000007798">
    <property type="component" value="Unassembled WGS sequence"/>
</dbReference>
<evidence type="ECO:0000256" key="5">
    <source>
        <dbReference type="ARBA" id="ARBA00023136"/>
    </source>
</evidence>
<keyword evidence="5 7" id="KW-0472">Membrane</keyword>
<dbReference type="PANTHER" id="PTHR33966:SF1">
    <property type="entry name" value="PROTEIN ODR-4 HOMOLOG"/>
    <property type="match status" value="1"/>
</dbReference>
<evidence type="ECO:0000256" key="4">
    <source>
        <dbReference type="ARBA" id="ARBA00022989"/>
    </source>
</evidence>
<proteinExistence type="inferred from homology"/>
<reference evidence="8 9" key="1">
    <citation type="journal article" date="2007" name="Nature">
        <title>Evolution of genes and genomes on the Drosophila phylogeny.</title>
        <authorList>
            <consortium name="Drosophila 12 Genomes Consortium"/>
            <person name="Clark A.G."/>
            <person name="Eisen M.B."/>
            <person name="Smith D.R."/>
            <person name="Bergman C.M."/>
            <person name="Oliver B."/>
            <person name="Markow T.A."/>
            <person name="Kaufman T.C."/>
            <person name="Kellis M."/>
            <person name="Gelbart W."/>
            <person name="Iyer V.N."/>
            <person name="Pollard D.A."/>
            <person name="Sackton T.B."/>
            <person name="Larracuente A.M."/>
            <person name="Singh N.D."/>
            <person name="Abad J.P."/>
            <person name="Abt D.N."/>
            <person name="Adryan B."/>
            <person name="Aguade M."/>
            <person name="Akashi H."/>
            <person name="Anderson W.W."/>
            <person name="Aquadro C.F."/>
            <person name="Ardell D.H."/>
            <person name="Arguello R."/>
            <person name="Artieri C.G."/>
            <person name="Barbash D.A."/>
            <person name="Barker D."/>
            <person name="Barsanti P."/>
            <person name="Batterham P."/>
            <person name="Batzoglou S."/>
            <person name="Begun D."/>
            <person name="Bhutkar A."/>
            <person name="Blanco E."/>
            <person name="Bosak S.A."/>
            <person name="Bradley R.K."/>
            <person name="Brand A.D."/>
            <person name="Brent M.R."/>
            <person name="Brooks A.N."/>
            <person name="Brown R.H."/>
            <person name="Butlin R.K."/>
            <person name="Caggese C."/>
            <person name="Calvi B.R."/>
            <person name="Bernardo de Carvalho A."/>
            <person name="Caspi A."/>
            <person name="Castrezana S."/>
            <person name="Celniker S.E."/>
            <person name="Chang J.L."/>
            <person name="Chapple C."/>
            <person name="Chatterji S."/>
            <person name="Chinwalla A."/>
            <person name="Civetta A."/>
            <person name="Clifton S.W."/>
            <person name="Comeron J.M."/>
            <person name="Costello J.C."/>
            <person name="Coyne J.A."/>
            <person name="Daub J."/>
            <person name="David R.G."/>
            <person name="Delcher A.L."/>
            <person name="Delehaunty K."/>
            <person name="Do C.B."/>
            <person name="Ebling H."/>
            <person name="Edwards K."/>
            <person name="Eickbush T."/>
            <person name="Evans J.D."/>
            <person name="Filipski A."/>
            <person name="Findeiss S."/>
            <person name="Freyhult E."/>
            <person name="Fulton L."/>
            <person name="Fulton R."/>
            <person name="Garcia A.C."/>
            <person name="Gardiner A."/>
            <person name="Garfield D.A."/>
            <person name="Garvin B.E."/>
            <person name="Gibson G."/>
            <person name="Gilbert D."/>
            <person name="Gnerre S."/>
            <person name="Godfrey J."/>
            <person name="Good R."/>
            <person name="Gotea V."/>
            <person name="Gravely B."/>
            <person name="Greenberg A.J."/>
            <person name="Griffiths-Jones S."/>
            <person name="Gross S."/>
            <person name="Guigo R."/>
            <person name="Gustafson E.A."/>
            <person name="Haerty W."/>
            <person name="Hahn M.W."/>
            <person name="Halligan D.L."/>
            <person name="Halpern A.L."/>
            <person name="Halter G.M."/>
            <person name="Han M.V."/>
            <person name="Heger A."/>
            <person name="Hillier L."/>
            <person name="Hinrichs A.S."/>
            <person name="Holmes I."/>
            <person name="Hoskins R.A."/>
            <person name="Hubisz M.J."/>
            <person name="Hultmark D."/>
            <person name="Huntley M.A."/>
            <person name="Jaffe D.B."/>
            <person name="Jagadeeshan S."/>
            <person name="Jeck W.R."/>
            <person name="Johnson J."/>
            <person name="Jones C.D."/>
            <person name="Jordan W.C."/>
            <person name="Karpen G.H."/>
            <person name="Kataoka E."/>
            <person name="Keightley P.D."/>
            <person name="Kheradpour P."/>
            <person name="Kirkness E.F."/>
            <person name="Koerich L.B."/>
            <person name="Kristiansen K."/>
            <person name="Kudrna D."/>
            <person name="Kulathinal R.J."/>
            <person name="Kumar S."/>
            <person name="Kwok R."/>
            <person name="Lander E."/>
            <person name="Langley C.H."/>
            <person name="Lapoint R."/>
            <person name="Lazzaro B.P."/>
            <person name="Lee S.J."/>
            <person name="Levesque L."/>
            <person name="Li R."/>
            <person name="Lin C.F."/>
            <person name="Lin M.F."/>
            <person name="Lindblad-Toh K."/>
            <person name="Llopart A."/>
            <person name="Long M."/>
            <person name="Low L."/>
            <person name="Lozovsky E."/>
            <person name="Lu J."/>
            <person name="Luo M."/>
            <person name="Machado C.A."/>
            <person name="Makalowski W."/>
            <person name="Marzo M."/>
            <person name="Matsuda M."/>
            <person name="Matzkin L."/>
            <person name="McAllister B."/>
            <person name="McBride C.S."/>
            <person name="McKernan B."/>
            <person name="McKernan K."/>
            <person name="Mendez-Lago M."/>
            <person name="Minx P."/>
            <person name="Mollenhauer M.U."/>
            <person name="Montooth K."/>
            <person name="Mount S.M."/>
            <person name="Mu X."/>
            <person name="Myers E."/>
            <person name="Negre B."/>
            <person name="Newfeld S."/>
            <person name="Nielsen R."/>
            <person name="Noor M.A."/>
            <person name="O'Grady P."/>
            <person name="Pachter L."/>
            <person name="Papaceit M."/>
            <person name="Parisi M.J."/>
            <person name="Parisi M."/>
            <person name="Parts L."/>
            <person name="Pedersen J.S."/>
            <person name="Pesole G."/>
            <person name="Phillippy A.M."/>
            <person name="Ponting C.P."/>
            <person name="Pop M."/>
            <person name="Porcelli D."/>
            <person name="Powell J.R."/>
            <person name="Prohaska S."/>
            <person name="Pruitt K."/>
            <person name="Puig M."/>
            <person name="Quesneville H."/>
            <person name="Ram K.R."/>
            <person name="Rand D."/>
            <person name="Rasmussen M.D."/>
            <person name="Reed L.K."/>
            <person name="Reenan R."/>
            <person name="Reily A."/>
            <person name="Remington K.A."/>
            <person name="Rieger T.T."/>
            <person name="Ritchie M.G."/>
            <person name="Robin C."/>
            <person name="Rogers Y.H."/>
            <person name="Rohde C."/>
            <person name="Rozas J."/>
            <person name="Rubenfield M.J."/>
            <person name="Ruiz A."/>
            <person name="Russo S."/>
            <person name="Salzberg S.L."/>
            <person name="Sanchez-Gracia A."/>
            <person name="Saranga D.J."/>
            <person name="Sato H."/>
            <person name="Schaeffer S.W."/>
            <person name="Schatz M.C."/>
            <person name="Schlenke T."/>
            <person name="Schwartz R."/>
            <person name="Segarra C."/>
            <person name="Singh R.S."/>
            <person name="Sirot L."/>
            <person name="Sirota M."/>
            <person name="Sisneros N.B."/>
            <person name="Smith C.D."/>
            <person name="Smith T.F."/>
            <person name="Spieth J."/>
            <person name="Stage D.E."/>
            <person name="Stark A."/>
            <person name="Stephan W."/>
            <person name="Strausberg R.L."/>
            <person name="Strempel S."/>
            <person name="Sturgill D."/>
            <person name="Sutton G."/>
            <person name="Sutton G.G."/>
            <person name="Tao W."/>
            <person name="Teichmann S."/>
            <person name="Tobari Y.N."/>
            <person name="Tomimura Y."/>
            <person name="Tsolas J.M."/>
            <person name="Valente V.L."/>
            <person name="Venter E."/>
            <person name="Venter J.C."/>
            <person name="Vicario S."/>
            <person name="Vieira F.G."/>
            <person name="Vilella A.J."/>
            <person name="Villasante A."/>
            <person name="Walenz B."/>
            <person name="Wang J."/>
            <person name="Wasserman M."/>
            <person name="Watts T."/>
            <person name="Wilson D."/>
            <person name="Wilson R.K."/>
            <person name="Wing R.A."/>
            <person name="Wolfner M.F."/>
            <person name="Wong A."/>
            <person name="Wong G.K."/>
            <person name="Wu C.I."/>
            <person name="Wu G."/>
            <person name="Yamamoto D."/>
            <person name="Yang H.P."/>
            <person name="Yang S.P."/>
            <person name="Yorke J.A."/>
            <person name="Yoshida K."/>
            <person name="Zdobnov E."/>
            <person name="Zhang P."/>
            <person name="Zhang Y."/>
            <person name="Zimin A.V."/>
            <person name="Baldwin J."/>
            <person name="Abdouelleil A."/>
            <person name="Abdulkadir J."/>
            <person name="Abebe A."/>
            <person name="Abera B."/>
            <person name="Abreu J."/>
            <person name="Acer S.C."/>
            <person name="Aftuck L."/>
            <person name="Alexander A."/>
            <person name="An P."/>
            <person name="Anderson E."/>
            <person name="Anderson S."/>
            <person name="Arachi H."/>
            <person name="Azer M."/>
            <person name="Bachantsang P."/>
            <person name="Barry A."/>
            <person name="Bayul T."/>
            <person name="Berlin A."/>
            <person name="Bessette D."/>
            <person name="Bloom T."/>
            <person name="Blye J."/>
            <person name="Boguslavskiy L."/>
            <person name="Bonnet C."/>
            <person name="Boukhgalter B."/>
            <person name="Bourzgui I."/>
            <person name="Brown A."/>
            <person name="Cahill P."/>
            <person name="Channer S."/>
            <person name="Cheshatsang Y."/>
            <person name="Chuda L."/>
            <person name="Citroen M."/>
            <person name="Collymore A."/>
            <person name="Cooke P."/>
            <person name="Costello M."/>
            <person name="D'Aco K."/>
            <person name="Daza R."/>
            <person name="De Haan G."/>
            <person name="DeGray S."/>
            <person name="DeMaso C."/>
            <person name="Dhargay N."/>
            <person name="Dooley K."/>
            <person name="Dooley E."/>
            <person name="Doricent M."/>
            <person name="Dorje P."/>
            <person name="Dorjee K."/>
            <person name="Dupes A."/>
            <person name="Elong R."/>
            <person name="Falk J."/>
            <person name="Farina A."/>
            <person name="Faro S."/>
            <person name="Ferguson D."/>
            <person name="Fisher S."/>
            <person name="Foley C.D."/>
            <person name="Franke A."/>
            <person name="Friedrich D."/>
            <person name="Gadbois L."/>
            <person name="Gearin G."/>
            <person name="Gearin C.R."/>
            <person name="Giannoukos G."/>
            <person name="Goode T."/>
            <person name="Graham J."/>
            <person name="Grandbois E."/>
            <person name="Grewal S."/>
            <person name="Gyaltsen K."/>
            <person name="Hafez N."/>
            <person name="Hagos B."/>
            <person name="Hall J."/>
            <person name="Henson C."/>
            <person name="Hollinger A."/>
            <person name="Honan T."/>
            <person name="Huard M.D."/>
            <person name="Hughes L."/>
            <person name="Hurhula B."/>
            <person name="Husby M.E."/>
            <person name="Kamat A."/>
            <person name="Kanga B."/>
            <person name="Kashin S."/>
            <person name="Khazanovich D."/>
            <person name="Kisner P."/>
            <person name="Lance K."/>
            <person name="Lara M."/>
            <person name="Lee W."/>
            <person name="Lennon N."/>
            <person name="Letendre F."/>
            <person name="LeVine R."/>
            <person name="Lipovsky A."/>
            <person name="Liu X."/>
            <person name="Liu J."/>
            <person name="Liu S."/>
            <person name="Lokyitsang T."/>
            <person name="Lokyitsang Y."/>
            <person name="Lubonja R."/>
            <person name="Lui A."/>
            <person name="MacDonald P."/>
            <person name="Magnisalis V."/>
            <person name="Maru K."/>
            <person name="Matthews C."/>
            <person name="McCusker W."/>
            <person name="McDonough S."/>
            <person name="Mehta T."/>
            <person name="Meldrim J."/>
            <person name="Meneus L."/>
            <person name="Mihai O."/>
            <person name="Mihalev A."/>
            <person name="Mihova T."/>
            <person name="Mittelman R."/>
            <person name="Mlenga V."/>
            <person name="Montmayeur A."/>
            <person name="Mulrain L."/>
            <person name="Navidi A."/>
            <person name="Naylor J."/>
            <person name="Negash T."/>
            <person name="Nguyen T."/>
            <person name="Nguyen N."/>
            <person name="Nicol R."/>
            <person name="Norbu C."/>
            <person name="Norbu N."/>
            <person name="Novod N."/>
            <person name="O'Neill B."/>
            <person name="Osman S."/>
            <person name="Markiewicz E."/>
            <person name="Oyono O.L."/>
            <person name="Patti C."/>
            <person name="Phunkhang P."/>
            <person name="Pierre F."/>
            <person name="Priest M."/>
            <person name="Raghuraman S."/>
            <person name="Rege F."/>
            <person name="Reyes R."/>
            <person name="Rise C."/>
            <person name="Rogov P."/>
            <person name="Ross K."/>
            <person name="Ryan E."/>
            <person name="Settipalli S."/>
            <person name="Shea T."/>
            <person name="Sherpa N."/>
            <person name="Shi L."/>
            <person name="Shih D."/>
            <person name="Sparrow T."/>
            <person name="Spaulding J."/>
            <person name="Stalker J."/>
            <person name="Stange-Thomann N."/>
            <person name="Stavropoulos S."/>
            <person name="Stone C."/>
            <person name="Strader C."/>
            <person name="Tesfaye S."/>
            <person name="Thomson T."/>
            <person name="Thoulutsang Y."/>
            <person name="Thoulutsang D."/>
            <person name="Topham K."/>
            <person name="Topping I."/>
            <person name="Tsamla T."/>
            <person name="Vassiliev H."/>
            <person name="Vo A."/>
            <person name="Wangchuk T."/>
            <person name="Wangdi T."/>
            <person name="Weiand M."/>
            <person name="Wilkinson J."/>
            <person name="Wilson A."/>
            <person name="Yadav S."/>
            <person name="Young G."/>
            <person name="Yu Q."/>
            <person name="Zembek L."/>
            <person name="Zhong D."/>
            <person name="Zimmer A."/>
            <person name="Zwirko Z."/>
            <person name="Jaffe D.B."/>
            <person name="Alvarez P."/>
            <person name="Brockman W."/>
            <person name="Butler J."/>
            <person name="Chin C."/>
            <person name="Gnerre S."/>
            <person name="Grabherr M."/>
            <person name="Kleber M."/>
            <person name="Mauceli E."/>
            <person name="MacCallum I."/>
        </authorList>
    </citation>
    <scope>NUCLEOTIDE SEQUENCE [LARGE SCALE GENOMIC DNA]</scope>
    <source>
        <strain evidence="9">Tucson 14030-0811.24</strain>
    </source>
</reference>
<feature type="compositionally biased region" description="Basic and acidic residues" evidence="6">
    <location>
        <begin position="455"/>
        <end position="468"/>
    </location>
</feature>
<protein>
    <recommendedName>
        <fullName evidence="10">Protein odr-4 homolog</fullName>
    </recommendedName>
</protein>
<feature type="region of interest" description="Disordered" evidence="6">
    <location>
        <begin position="246"/>
        <end position="292"/>
    </location>
</feature>
<evidence type="ECO:0000256" key="6">
    <source>
        <dbReference type="SAM" id="MobiDB-lite"/>
    </source>
</evidence>
<evidence type="ECO:0000256" key="7">
    <source>
        <dbReference type="SAM" id="Phobius"/>
    </source>
</evidence>
<dbReference type="HOGENOM" id="CLU_554629_0_0_1"/>
<evidence type="ECO:0000313" key="8">
    <source>
        <dbReference type="EMBL" id="EDW78786.1"/>
    </source>
</evidence>
<dbReference type="AlphaFoldDB" id="B4N347"/>
<dbReference type="KEGG" id="dwi:6645065"/>
<evidence type="ECO:0000256" key="1">
    <source>
        <dbReference type="ARBA" id="ARBA00004370"/>
    </source>
</evidence>
<dbReference type="OMA" id="TKSIVVH"/>
<feature type="transmembrane region" description="Helical" evidence="7">
    <location>
        <begin position="484"/>
        <end position="506"/>
    </location>
</feature>
<feature type="region of interest" description="Disordered" evidence="6">
    <location>
        <begin position="450"/>
        <end position="475"/>
    </location>
</feature>
<dbReference type="PhylomeDB" id="B4N347"/>
<keyword evidence="4 7" id="KW-1133">Transmembrane helix</keyword>
<name>B4N347_DROWI</name>
<dbReference type="OrthoDB" id="21458at2759"/>
<dbReference type="STRING" id="7260.B4N347"/>
<dbReference type="Pfam" id="PF14778">
    <property type="entry name" value="ODR4-like"/>
    <property type="match status" value="1"/>
</dbReference>
<organism evidence="8 9">
    <name type="scientific">Drosophila willistoni</name>
    <name type="common">Fruit fly</name>
    <dbReference type="NCBI Taxonomy" id="7260"/>
    <lineage>
        <taxon>Eukaryota</taxon>
        <taxon>Metazoa</taxon>
        <taxon>Ecdysozoa</taxon>
        <taxon>Arthropoda</taxon>
        <taxon>Hexapoda</taxon>
        <taxon>Insecta</taxon>
        <taxon>Pterygota</taxon>
        <taxon>Neoptera</taxon>
        <taxon>Endopterygota</taxon>
        <taxon>Diptera</taxon>
        <taxon>Brachycera</taxon>
        <taxon>Muscomorpha</taxon>
        <taxon>Ephydroidea</taxon>
        <taxon>Drosophilidae</taxon>
        <taxon>Drosophila</taxon>
        <taxon>Sophophora</taxon>
    </lineage>
</organism>
<feature type="compositionally biased region" description="Polar residues" evidence="6">
    <location>
        <begin position="255"/>
        <end position="292"/>
    </location>
</feature>
<accession>B4N347</accession>
<comment type="subcellular location">
    <subcellularLocation>
        <location evidence="1">Membrane</location>
    </subcellularLocation>
</comment>
<keyword evidence="3 7" id="KW-0812">Transmembrane</keyword>
<dbReference type="EMBL" id="CH964062">
    <property type="protein sequence ID" value="EDW78786.1"/>
    <property type="molecule type" value="Genomic_DNA"/>
</dbReference>
<keyword evidence="9" id="KW-1185">Reference proteome</keyword>
<gene>
    <name evidence="8" type="primary">Dwil\GK12521</name>
    <name evidence="8" type="ORF">Dwil_GK12521</name>
</gene>
<dbReference type="InterPro" id="IPR029454">
    <property type="entry name" value="ODR-4-like"/>
</dbReference>
<dbReference type="eggNOG" id="KOG4703">
    <property type="taxonomic scope" value="Eukaryota"/>
</dbReference>
<dbReference type="PANTHER" id="PTHR33966">
    <property type="entry name" value="PROTEIN ODR-4 HOMOLOG"/>
    <property type="match status" value="1"/>
</dbReference>
<comment type="similarity">
    <text evidence="2">Belongs to the ODR-4 family.</text>
</comment>